<accession>A0A8R7TMG7</accession>
<protein>
    <submittedName>
        <fullName evidence="1">Uncharacterized protein</fullName>
    </submittedName>
</protein>
<reference evidence="1" key="3">
    <citation type="submission" date="2022-06" db="UniProtKB">
        <authorList>
            <consortium name="EnsemblPlants"/>
        </authorList>
    </citation>
    <scope>IDENTIFICATION</scope>
</reference>
<sequence length="292" mass="31181">MLPLWSAFSHPLARCSNAVLDSPPSSSASFACRIAACVRCRSSRPSSDSISHLTFSATSWPSTISLAYPSMATASRISSTKNTLFVCCSAYRGHASIGTPAMTASSTEFHPQCVTNPPTAPCASTACCGAHDMTTSALSLVRSRKPSGKSVLRSPAGWCSSPVGRRTTHKNRCPLVSSPAAICLICSALNRPKLPKLRNTTLAFGWPSSHARHSWRCCVPASSGLISGPMQYSGGVRRPGSVQRPETMASVARGSKERQLLTIRPCELHKRSDAPRKNLLLKLSRSRINAGR</sequence>
<dbReference type="AlphaFoldDB" id="A0A8R7TMG7"/>
<evidence type="ECO:0000313" key="2">
    <source>
        <dbReference type="Proteomes" id="UP000015106"/>
    </source>
</evidence>
<evidence type="ECO:0000313" key="1">
    <source>
        <dbReference type="EnsemblPlants" id="TuG1812G0200005106.01.T01.cds358475"/>
    </source>
</evidence>
<organism evidence="1 2">
    <name type="scientific">Triticum urartu</name>
    <name type="common">Red wild einkorn</name>
    <name type="synonym">Crithodium urartu</name>
    <dbReference type="NCBI Taxonomy" id="4572"/>
    <lineage>
        <taxon>Eukaryota</taxon>
        <taxon>Viridiplantae</taxon>
        <taxon>Streptophyta</taxon>
        <taxon>Embryophyta</taxon>
        <taxon>Tracheophyta</taxon>
        <taxon>Spermatophyta</taxon>
        <taxon>Magnoliopsida</taxon>
        <taxon>Liliopsida</taxon>
        <taxon>Poales</taxon>
        <taxon>Poaceae</taxon>
        <taxon>BOP clade</taxon>
        <taxon>Pooideae</taxon>
        <taxon>Triticodae</taxon>
        <taxon>Triticeae</taxon>
        <taxon>Triticinae</taxon>
        <taxon>Triticum</taxon>
    </lineage>
</organism>
<name>A0A8R7TMG7_TRIUA</name>
<reference evidence="1" key="2">
    <citation type="submission" date="2018-03" db="EMBL/GenBank/DDBJ databases">
        <title>The Triticum urartu genome reveals the dynamic nature of wheat genome evolution.</title>
        <authorList>
            <person name="Ling H."/>
            <person name="Ma B."/>
            <person name="Shi X."/>
            <person name="Liu H."/>
            <person name="Dong L."/>
            <person name="Sun H."/>
            <person name="Cao Y."/>
            <person name="Gao Q."/>
            <person name="Zheng S."/>
            <person name="Li Y."/>
            <person name="Yu Y."/>
            <person name="Du H."/>
            <person name="Qi M."/>
            <person name="Li Y."/>
            <person name="Yu H."/>
            <person name="Cui Y."/>
            <person name="Wang N."/>
            <person name="Chen C."/>
            <person name="Wu H."/>
            <person name="Zhao Y."/>
            <person name="Zhang J."/>
            <person name="Li Y."/>
            <person name="Zhou W."/>
            <person name="Zhang B."/>
            <person name="Hu W."/>
            <person name="Eijk M."/>
            <person name="Tang J."/>
            <person name="Witsenboer H."/>
            <person name="Zhao S."/>
            <person name="Li Z."/>
            <person name="Zhang A."/>
            <person name="Wang D."/>
            <person name="Liang C."/>
        </authorList>
    </citation>
    <scope>NUCLEOTIDE SEQUENCE [LARGE SCALE GENOMIC DNA]</scope>
    <source>
        <strain evidence="1">cv. G1812</strain>
    </source>
</reference>
<reference evidence="2" key="1">
    <citation type="journal article" date="2013" name="Nature">
        <title>Draft genome of the wheat A-genome progenitor Triticum urartu.</title>
        <authorList>
            <person name="Ling H.Q."/>
            <person name="Zhao S."/>
            <person name="Liu D."/>
            <person name="Wang J."/>
            <person name="Sun H."/>
            <person name="Zhang C."/>
            <person name="Fan H."/>
            <person name="Li D."/>
            <person name="Dong L."/>
            <person name="Tao Y."/>
            <person name="Gao C."/>
            <person name="Wu H."/>
            <person name="Li Y."/>
            <person name="Cui Y."/>
            <person name="Guo X."/>
            <person name="Zheng S."/>
            <person name="Wang B."/>
            <person name="Yu K."/>
            <person name="Liang Q."/>
            <person name="Yang W."/>
            <person name="Lou X."/>
            <person name="Chen J."/>
            <person name="Feng M."/>
            <person name="Jian J."/>
            <person name="Zhang X."/>
            <person name="Luo G."/>
            <person name="Jiang Y."/>
            <person name="Liu J."/>
            <person name="Wang Z."/>
            <person name="Sha Y."/>
            <person name="Zhang B."/>
            <person name="Wu H."/>
            <person name="Tang D."/>
            <person name="Shen Q."/>
            <person name="Xue P."/>
            <person name="Zou S."/>
            <person name="Wang X."/>
            <person name="Liu X."/>
            <person name="Wang F."/>
            <person name="Yang Y."/>
            <person name="An X."/>
            <person name="Dong Z."/>
            <person name="Zhang K."/>
            <person name="Zhang X."/>
            <person name="Luo M.C."/>
            <person name="Dvorak J."/>
            <person name="Tong Y."/>
            <person name="Wang J."/>
            <person name="Yang H."/>
            <person name="Li Z."/>
            <person name="Wang D."/>
            <person name="Zhang A."/>
            <person name="Wang J."/>
        </authorList>
    </citation>
    <scope>NUCLEOTIDE SEQUENCE</scope>
    <source>
        <strain evidence="2">cv. G1812</strain>
    </source>
</reference>
<dbReference type="EnsemblPlants" id="TuG1812G0200005106.01.T01">
    <property type="protein sequence ID" value="TuG1812G0200005106.01.T01.cds358475"/>
    <property type="gene ID" value="TuG1812G0200005106.01"/>
</dbReference>
<dbReference type="Proteomes" id="UP000015106">
    <property type="component" value="Chromosome 2"/>
</dbReference>
<dbReference type="Gramene" id="TuG1812G0200005106.01.T01">
    <property type="protein sequence ID" value="TuG1812G0200005106.01.T01.cds358475"/>
    <property type="gene ID" value="TuG1812G0200005106.01"/>
</dbReference>
<proteinExistence type="predicted"/>
<gene>
    <name evidence="1" type="primary">LOC125539725</name>
</gene>
<keyword evidence="2" id="KW-1185">Reference proteome</keyword>